<dbReference type="Pfam" id="PF10277">
    <property type="entry name" value="Frag1"/>
    <property type="match status" value="1"/>
</dbReference>
<keyword evidence="1" id="KW-0812">Transmembrane</keyword>
<reference evidence="3 4" key="1">
    <citation type="journal article" date="2017" name="Gigascience">
        <title>Genome sequence of the small brown planthopper, Laodelphax striatellus.</title>
        <authorList>
            <person name="Zhu J."/>
            <person name="Jiang F."/>
            <person name="Wang X."/>
            <person name="Yang P."/>
            <person name="Bao Y."/>
            <person name="Zhao W."/>
            <person name="Wang W."/>
            <person name="Lu H."/>
            <person name="Wang Q."/>
            <person name="Cui N."/>
            <person name="Li J."/>
            <person name="Chen X."/>
            <person name="Luo L."/>
            <person name="Yu J."/>
            <person name="Kang L."/>
            <person name="Cui F."/>
        </authorList>
    </citation>
    <scope>NUCLEOTIDE SEQUENCE [LARGE SCALE GENOMIC DNA]</scope>
    <source>
        <strain evidence="3">Lst14</strain>
    </source>
</reference>
<dbReference type="GO" id="GO:0000139">
    <property type="term" value="C:Golgi membrane"/>
    <property type="evidence" value="ECO:0007669"/>
    <property type="project" value="InterPro"/>
</dbReference>
<evidence type="ECO:0000313" key="3">
    <source>
        <dbReference type="EMBL" id="RZF46965.1"/>
    </source>
</evidence>
<dbReference type="GO" id="GO:0006506">
    <property type="term" value="P:GPI anchor biosynthetic process"/>
    <property type="evidence" value="ECO:0007669"/>
    <property type="project" value="TreeGrafter"/>
</dbReference>
<evidence type="ECO:0000259" key="2">
    <source>
        <dbReference type="Pfam" id="PF10277"/>
    </source>
</evidence>
<dbReference type="STRING" id="195883.A0A482XLI9"/>
<dbReference type="PANTHER" id="PTHR12892">
    <property type="entry name" value="FGF RECEPTOR ACTIVATING PROTEIN 1"/>
    <property type="match status" value="1"/>
</dbReference>
<dbReference type="InterPro" id="IPR039545">
    <property type="entry name" value="PGAP2"/>
</dbReference>
<dbReference type="InParanoid" id="A0A482XLI9"/>
<feature type="transmembrane region" description="Helical" evidence="1">
    <location>
        <begin position="237"/>
        <end position="261"/>
    </location>
</feature>
<feature type="transmembrane region" description="Helical" evidence="1">
    <location>
        <begin position="208"/>
        <end position="225"/>
    </location>
</feature>
<sequence>MNNGGRSVDVASTTTTMDGQVAADDGKSKTVVHLMLSFRQLCVVTVSLPLGAMVICFVTAYIFQPDEIHETHCRVYNIIPSISAITGVSPQRYLWRICVAFHIGPRILIASVYRSYYKGQLAVAGGETVTRQGPLLLALCYWLNLIEIGALCGVTYISNRENYPVHEKIFILFMLCSLSHMLATLKLFKLVHPTMSGSERVSYATKKFLFAISIASTIGLMLFFAKHRLLCHDMAFSWFALCEYVIASANMAFHVTVVFDFPAEKLIVARGLHSISRKKTN</sequence>
<dbReference type="InterPro" id="IPR019402">
    <property type="entry name" value="CWH43_N"/>
</dbReference>
<protein>
    <recommendedName>
        <fullName evidence="2">CWH43-like N-terminal domain-containing protein</fullName>
    </recommendedName>
</protein>
<feature type="domain" description="CWH43-like N-terminal" evidence="2">
    <location>
        <begin position="38"/>
        <end position="262"/>
    </location>
</feature>
<feature type="transmembrane region" description="Helical" evidence="1">
    <location>
        <begin position="134"/>
        <end position="157"/>
    </location>
</feature>
<comment type="caution">
    <text evidence="3">The sequence shown here is derived from an EMBL/GenBank/DDBJ whole genome shotgun (WGS) entry which is preliminary data.</text>
</comment>
<feature type="transmembrane region" description="Helical" evidence="1">
    <location>
        <begin position="169"/>
        <end position="188"/>
    </location>
</feature>
<organism evidence="3 4">
    <name type="scientific">Laodelphax striatellus</name>
    <name type="common">Small brown planthopper</name>
    <name type="synonym">Delphax striatella</name>
    <dbReference type="NCBI Taxonomy" id="195883"/>
    <lineage>
        <taxon>Eukaryota</taxon>
        <taxon>Metazoa</taxon>
        <taxon>Ecdysozoa</taxon>
        <taxon>Arthropoda</taxon>
        <taxon>Hexapoda</taxon>
        <taxon>Insecta</taxon>
        <taxon>Pterygota</taxon>
        <taxon>Neoptera</taxon>
        <taxon>Paraneoptera</taxon>
        <taxon>Hemiptera</taxon>
        <taxon>Auchenorrhyncha</taxon>
        <taxon>Fulgoroidea</taxon>
        <taxon>Delphacidae</taxon>
        <taxon>Criomorphinae</taxon>
        <taxon>Laodelphax</taxon>
    </lineage>
</organism>
<keyword evidence="1" id="KW-1133">Transmembrane helix</keyword>
<dbReference type="FunCoup" id="A0A482XLI9">
    <property type="interactions" value="29"/>
</dbReference>
<dbReference type="Proteomes" id="UP000291343">
    <property type="component" value="Unassembled WGS sequence"/>
</dbReference>
<gene>
    <name evidence="3" type="ORF">LSTR_LSTR011233</name>
</gene>
<keyword evidence="1" id="KW-0472">Membrane</keyword>
<dbReference type="PANTHER" id="PTHR12892:SF17">
    <property type="entry name" value="POST-GPI ATTACHMENT TO PROTEINS FACTOR 2-LIKE"/>
    <property type="match status" value="1"/>
</dbReference>
<name>A0A482XLI9_LAOST</name>
<dbReference type="OrthoDB" id="68581at2759"/>
<dbReference type="GO" id="GO:0005789">
    <property type="term" value="C:endoplasmic reticulum membrane"/>
    <property type="evidence" value="ECO:0007669"/>
    <property type="project" value="TreeGrafter"/>
</dbReference>
<proteinExistence type="predicted"/>
<evidence type="ECO:0000313" key="4">
    <source>
        <dbReference type="Proteomes" id="UP000291343"/>
    </source>
</evidence>
<evidence type="ECO:0000256" key="1">
    <source>
        <dbReference type="SAM" id="Phobius"/>
    </source>
</evidence>
<feature type="transmembrane region" description="Helical" evidence="1">
    <location>
        <begin position="41"/>
        <end position="63"/>
    </location>
</feature>
<dbReference type="AlphaFoldDB" id="A0A482XLI9"/>
<dbReference type="EMBL" id="QKKF02005229">
    <property type="protein sequence ID" value="RZF46965.1"/>
    <property type="molecule type" value="Genomic_DNA"/>
</dbReference>
<keyword evidence="4" id="KW-1185">Reference proteome</keyword>
<accession>A0A482XLI9</accession>